<evidence type="ECO:0000259" key="1">
    <source>
        <dbReference type="PROSITE" id="PS51819"/>
    </source>
</evidence>
<dbReference type="EMBL" id="JAUSQZ010000001">
    <property type="protein sequence ID" value="MDP9829663.1"/>
    <property type="molecule type" value="Genomic_DNA"/>
</dbReference>
<accession>A0ABT9PAF5</accession>
<dbReference type="PROSITE" id="PS51819">
    <property type="entry name" value="VOC"/>
    <property type="match status" value="1"/>
</dbReference>
<dbReference type="RefSeq" id="WP_307248047.1">
    <property type="nucleotide sequence ID" value="NZ_JAUSQZ010000001.1"/>
</dbReference>
<dbReference type="Pfam" id="PF00903">
    <property type="entry name" value="Glyoxalase"/>
    <property type="match status" value="1"/>
</dbReference>
<reference evidence="2 3" key="1">
    <citation type="submission" date="2023-07" db="EMBL/GenBank/DDBJ databases">
        <title>Sequencing the genomes of 1000 actinobacteria strains.</title>
        <authorList>
            <person name="Klenk H.-P."/>
        </authorList>
    </citation>
    <scope>NUCLEOTIDE SEQUENCE [LARGE SCALE GENOMIC DNA]</scope>
    <source>
        <strain evidence="2 3">DSM 44388</strain>
    </source>
</reference>
<protein>
    <submittedName>
        <fullName evidence="2">Enzyme related to lactoylglutathione lyase</fullName>
    </submittedName>
</protein>
<dbReference type="InterPro" id="IPR037523">
    <property type="entry name" value="VOC_core"/>
</dbReference>
<dbReference type="GO" id="GO:0016829">
    <property type="term" value="F:lyase activity"/>
    <property type="evidence" value="ECO:0007669"/>
    <property type="project" value="UniProtKB-KW"/>
</dbReference>
<proteinExistence type="predicted"/>
<evidence type="ECO:0000313" key="3">
    <source>
        <dbReference type="Proteomes" id="UP001235712"/>
    </source>
</evidence>
<keyword evidence="3" id="KW-1185">Reference proteome</keyword>
<organism evidence="2 3">
    <name type="scientific">Kineosporia succinea</name>
    <dbReference type="NCBI Taxonomy" id="84632"/>
    <lineage>
        <taxon>Bacteria</taxon>
        <taxon>Bacillati</taxon>
        <taxon>Actinomycetota</taxon>
        <taxon>Actinomycetes</taxon>
        <taxon>Kineosporiales</taxon>
        <taxon>Kineosporiaceae</taxon>
        <taxon>Kineosporia</taxon>
    </lineage>
</organism>
<name>A0ABT9PAF5_9ACTN</name>
<dbReference type="Gene3D" id="3.10.180.10">
    <property type="entry name" value="2,3-Dihydroxybiphenyl 1,2-Dioxygenase, domain 1"/>
    <property type="match status" value="1"/>
</dbReference>
<feature type="domain" description="VOC" evidence="1">
    <location>
        <begin position="10"/>
        <end position="120"/>
    </location>
</feature>
<gene>
    <name evidence="2" type="ORF">J2S57_005412</name>
</gene>
<dbReference type="SUPFAM" id="SSF54593">
    <property type="entry name" value="Glyoxalase/Bleomycin resistance protein/Dihydroxybiphenyl dioxygenase"/>
    <property type="match status" value="1"/>
</dbReference>
<dbReference type="PANTHER" id="PTHR33993:SF14">
    <property type="entry name" value="GB|AAF24581.1"/>
    <property type="match status" value="1"/>
</dbReference>
<dbReference type="InterPro" id="IPR029068">
    <property type="entry name" value="Glyas_Bleomycin-R_OHBP_Dase"/>
</dbReference>
<evidence type="ECO:0000313" key="2">
    <source>
        <dbReference type="EMBL" id="MDP9829663.1"/>
    </source>
</evidence>
<dbReference type="CDD" id="cd07247">
    <property type="entry name" value="SgaA_N_like"/>
    <property type="match status" value="1"/>
</dbReference>
<dbReference type="InterPro" id="IPR004360">
    <property type="entry name" value="Glyas_Fos-R_dOase_dom"/>
</dbReference>
<dbReference type="InterPro" id="IPR052164">
    <property type="entry name" value="Anthracycline_SecMetBiosynth"/>
</dbReference>
<keyword evidence="2" id="KW-0456">Lyase</keyword>
<sequence length="120" mass="12511">MSENTPSSATPGWFDISTPDSPRSRAFYGDLFGWAVQGLDDNFAMVSGGEGQPPAGSIATAVEGSPYVGLVPYFPVADIEQSLAQAEKLGAEVLMTVRETPTGRIAAFKDPDGNVVGLMG</sequence>
<dbReference type="PANTHER" id="PTHR33993">
    <property type="entry name" value="GLYOXALASE-RELATED"/>
    <property type="match status" value="1"/>
</dbReference>
<comment type="caution">
    <text evidence="2">The sequence shown here is derived from an EMBL/GenBank/DDBJ whole genome shotgun (WGS) entry which is preliminary data.</text>
</comment>
<dbReference type="Proteomes" id="UP001235712">
    <property type="component" value="Unassembled WGS sequence"/>
</dbReference>